<comment type="caution">
    <text evidence="3">The sequence shown here is derived from an EMBL/GenBank/DDBJ whole genome shotgun (WGS) entry which is preliminary data.</text>
</comment>
<evidence type="ECO:0000256" key="1">
    <source>
        <dbReference type="ARBA" id="ARBA00009199"/>
    </source>
</evidence>
<organism evidence="3 4">
    <name type="scientific">Nonomuraea rhodomycinica</name>
    <dbReference type="NCBI Taxonomy" id="1712872"/>
    <lineage>
        <taxon>Bacteria</taxon>
        <taxon>Bacillati</taxon>
        <taxon>Actinomycetota</taxon>
        <taxon>Actinomycetes</taxon>
        <taxon>Streptosporangiales</taxon>
        <taxon>Streptosporangiaceae</taxon>
        <taxon>Nonomuraea</taxon>
    </lineage>
</organism>
<dbReference type="Gene3D" id="3.90.1300.10">
    <property type="entry name" value="Amidase signature (AS) domain"/>
    <property type="match status" value="1"/>
</dbReference>
<dbReference type="Pfam" id="PF01425">
    <property type="entry name" value="Amidase"/>
    <property type="match status" value="1"/>
</dbReference>
<dbReference type="PROSITE" id="PS00571">
    <property type="entry name" value="AMIDASES"/>
    <property type="match status" value="1"/>
</dbReference>
<dbReference type="RefSeq" id="WP_175602163.1">
    <property type="nucleotide sequence ID" value="NZ_JABWGO010000004.1"/>
</dbReference>
<dbReference type="InterPro" id="IPR023631">
    <property type="entry name" value="Amidase_dom"/>
</dbReference>
<reference evidence="3 4" key="1">
    <citation type="submission" date="2020-06" db="EMBL/GenBank/DDBJ databases">
        <authorList>
            <person name="Chanama M."/>
        </authorList>
    </citation>
    <scope>NUCLEOTIDE SEQUENCE [LARGE SCALE GENOMIC DNA]</scope>
    <source>
        <strain evidence="3 4">TBRC6557</strain>
    </source>
</reference>
<dbReference type="SUPFAM" id="SSF75304">
    <property type="entry name" value="Amidase signature (AS) enzymes"/>
    <property type="match status" value="1"/>
</dbReference>
<dbReference type="AlphaFoldDB" id="A0A7Y6IQR2"/>
<name>A0A7Y6IQR2_9ACTN</name>
<gene>
    <name evidence="3" type="ORF">HT134_21355</name>
</gene>
<dbReference type="PANTHER" id="PTHR11895:SF7">
    <property type="entry name" value="GLUTAMYL-TRNA(GLN) AMIDOTRANSFERASE SUBUNIT A, MITOCHONDRIAL"/>
    <property type="match status" value="1"/>
</dbReference>
<dbReference type="PANTHER" id="PTHR11895">
    <property type="entry name" value="TRANSAMIDASE"/>
    <property type="match status" value="1"/>
</dbReference>
<keyword evidence="4" id="KW-1185">Reference proteome</keyword>
<dbReference type="InterPro" id="IPR020556">
    <property type="entry name" value="Amidase_CS"/>
</dbReference>
<protein>
    <submittedName>
        <fullName evidence="3">Amidase</fullName>
    </submittedName>
</protein>
<dbReference type="EMBL" id="JABWGO010000004">
    <property type="protein sequence ID" value="NUW42667.1"/>
    <property type="molecule type" value="Genomic_DNA"/>
</dbReference>
<proteinExistence type="inferred from homology"/>
<dbReference type="InterPro" id="IPR000120">
    <property type="entry name" value="Amidase"/>
</dbReference>
<accession>A0A7Y6IQR2</accession>
<sequence>MRDLHELSALEQARAVRDQVVSPVELARHYLDRIERIDPRVGAYVTVTAERALDQARHLEKELPDGPLAGVPIPVKDLNLVKDVPIMFGSATYREFVSPVDDTVVERLRDAGTVMLGKTATPEFGLPCYTETALSPPARSPWDPATSAGGSSGGAAAAVAAGLAPAAQGSDGAGSIRIPASVCGLYGIKPTRGRISFAPIIPDLAGLSTNGPIARTVADAAALLDVMTHNTPGDHYLAPPHEGTFLEAARREPGRLRIARHADPVVPGAVVEPEVLAAYEEASATLAALGHEIVDIVPSYGPDLVPHFVTLWCSFACMHPVADDKAGMLRPLTAWLRERGFATPAPTFLQAQAALQLATRAALAATADYDAILTPTVTQPPRPVGWFEDVDGPEETFERMSRFAAFPALYNVTGQPAVNLPLHWTDGGLPIGVMLAGRVGGEDTLISLSAQVEAARGGFWGERRPPLW</sequence>
<evidence type="ECO:0000259" key="2">
    <source>
        <dbReference type="Pfam" id="PF01425"/>
    </source>
</evidence>
<dbReference type="GO" id="GO:0003824">
    <property type="term" value="F:catalytic activity"/>
    <property type="evidence" value="ECO:0007669"/>
    <property type="project" value="InterPro"/>
</dbReference>
<evidence type="ECO:0000313" key="3">
    <source>
        <dbReference type="EMBL" id="NUW42667.1"/>
    </source>
</evidence>
<dbReference type="InterPro" id="IPR036928">
    <property type="entry name" value="AS_sf"/>
</dbReference>
<feature type="domain" description="Amidase" evidence="2">
    <location>
        <begin position="25"/>
        <end position="445"/>
    </location>
</feature>
<comment type="similarity">
    <text evidence="1">Belongs to the amidase family.</text>
</comment>
<evidence type="ECO:0000313" key="4">
    <source>
        <dbReference type="Proteomes" id="UP000546126"/>
    </source>
</evidence>
<dbReference type="Proteomes" id="UP000546126">
    <property type="component" value="Unassembled WGS sequence"/>
</dbReference>